<dbReference type="Pfam" id="PF08843">
    <property type="entry name" value="AbiEii"/>
    <property type="match status" value="1"/>
</dbReference>
<dbReference type="InterPro" id="IPR014942">
    <property type="entry name" value="AbiEii"/>
</dbReference>
<gene>
    <name evidence="1" type="ORF">FVE67_08190</name>
</gene>
<sequence length="190" mass="21636">MRSSVISGRRASRSALFDLRALLRTLAEFSSKEKVPLFLAGAFALQAYGLSRATADLDLLSGKAFRPRVTSFFEGLGFEEHSQAPGFSAYLHPLGGRVDLIWVDEETLEKIEKEARPCQLFSEAEFRVLSPRHLAALKIFAVKNDPRRIFREWPDLLWLLKNNLVSWEEMKKIAEKYGVPAILRRLDSEL</sequence>
<dbReference type="SUPFAM" id="SSF81301">
    <property type="entry name" value="Nucleotidyltransferase"/>
    <property type="match status" value="1"/>
</dbReference>
<name>A0A6H1WUB0_9BACT</name>
<dbReference type="Gene3D" id="3.30.460.40">
    <property type="match status" value="1"/>
</dbReference>
<dbReference type="InterPro" id="IPR043519">
    <property type="entry name" value="NT_sf"/>
</dbReference>
<dbReference type="EMBL" id="CP042909">
    <property type="protein sequence ID" value="QJA06770.1"/>
    <property type="molecule type" value="Genomic_DNA"/>
</dbReference>
<protein>
    <submittedName>
        <fullName evidence="1">Nucleotidyltransferase family protein</fullName>
    </submittedName>
</protein>
<dbReference type="AlphaFoldDB" id="A0A6H1WUB0"/>
<accession>A0A6H1WUB0</accession>
<dbReference type="Proteomes" id="UP000501253">
    <property type="component" value="Chromosome"/>
</dbReference>
<keyword evidence="2" id="KW-1185">Reference proteome</keyword>
<reference evidence="1 2" key="1">
    <citation type="submission" date="2019-08" db="EMBL/GenBank/DDBJ databases">
        <title>Complete genome sequence of Thermosulfurimonas marina SU872T, an anaerobic thermophilic chemolithoautotrophic bacterium isolated from a shallow marine hydrothermal vent.</title>
        <authorList>
            <person name="Allioux M."/>
            <person name="Jebbar M."/>
            <person name="Slobodkina G."/>
            <person name="Slobodkin A."/>
            <person name="Moalic Y."/>
            <person name="Frolova A."/>
            <person name="Shao Z."/>
            <person name="Alain K."/>
        </authorList>
    </citation>
    <scope>NUCLEOTIDE SEQUENCE [LARGE SCALE GENOMIC DNA]</scope>
    <source>
        <strain evidence="1 2">SU872</strain>
    </source>
</reference>
<evidence type="ECO:0000313" key="1">
    <source>
        <dbReference type="EMBL" id="QJA06770.1"/>
    </source>
</evidence>
<keyword evidence="1" id="KW-0808">Transferase</keyword>
<dbReference type="KEGG" id="tmai:FVE67_08190"/>
<evidence type="ECO:0000313" key="2">
    <source>
        <dbReference type="Proteomes" id="UP000501253"/>
    </source>
</evidence>
<proteinExistence type="predicted"/>
<dbReference type="GO" id="GO:0016740">
    <property type="term" value="F:transferase activity"/>
    <property type="evidence" value="ECO:0007669"/>
    <property type="project" value="UniProtKB-KW"/>
</dbReference>
<organism evidence="1 2">
    <name type="scientific">Thermosulfurimonas marina</name>
    <dbReference type="NCBI Taxonomy" id="2047767"/>
    <lineage>
        <taxon>Bacteria</taxon>
        <taxon>Pseudomonadati</taxon>
        <taxon>Thermodesulfobacteriota</taxon>
        <taxon>Thermodesulfobacteria</taxon>
        <taxon>Thermodesulfobacteriales</taxon>
        <taxon>Thermodesulfobacteriaceae</taxon>
        <taxon>Thermosulfurimonas</taxon>
    </lineage>
</organism>